<dbReference type="PRINTS" id="PR00344">
    <property type="entry name" value="BCTRLSENSOR"/>
</dbReference>
<dbReference type="InterPro" id="IPR005467">
    <property type="entry name" value="His_kinase_dom"/>
</dbReference>
<dbReference type="PROSITE" id="PS50885">
    <property type="entry name" value="HAMP"/>
    <property type="match status" value="1"/>
</dbReference>
<dbReference type="SMART" id="SM00387">
    <property type="entry name" value="HATPase_c"/>
    <property type="match status" value="1"/>
</dbReference>
<dbReference type="InterPro" id="IPR036890">
    <property type="entry name" value="HATPase_C_sf"/>
</dbReference>
<comment type="subcellular location">
    <subcellularLocation>
        <location evidence="2">Membrane</location>
    </subcellularLocation>
</comment>
<evidence type="ECO:0000313" key="11">
    <source>
        <dbReference type="EMBL" id="SHH47161.1"/>
    </source>
</evidence>
<keyword evidence="5" id="KW-0808">Transferase</keyword>
<dbReference type="FunFam" id="3.30.565.10:FF:000006">
    <property type="entry name" value="Sensor histidine kinase WalK"/>
    <property type="match status" value="1"/>
</dbReference>
<evidence type="ECO:0000313" key="12">
    <source>
        <dbReference type="Proteomes" id="UP000243255"/>
    </source>
</evidence>
<dbReference type="AlphaFoldDB" id="A0A1M5T8W5"/>
<dbReference type="PANTHER" id="PTHR45453">
    <property type="entry name" value="PHOSPHATE REGULON SENSOR PROTEIN PHOR"/>
    <property type="match status" value="1"/>
</dbReference>
<dbReference type="EMBL" id="FQWX01000054">
    <property type="protein sequence ID" value="SHH47161.1"/>
    <property type="molecule type" value="Genomic_DNA"/>
</dbReference>
<dbReference type="OrthoDB" id="9813151at2"/>
<dbReference type="GO" id="GO:0000155">
    <property type="term" value="F:phosphorelay sensor kinase activity"/>
    <property type="evidence" value="ECO:0007669"/>
    <property type="project" value="InterPro"/>
</dbReference>
<reference evidence="12" key="1">
    <citation type="submission" date="2016-11" db="EMBL/GenBank/DDBJ databases">
        <authorList>
            <person name="Varghese N."/>
            <person name="Submissions S."/>
        </authorList>
    </citation>
    <scope>NUCLEOTIDE SEQUENCE [LARGE SCALE GENOMIC DNA]</scope>
    <source>
        <strain evidence="12">DSM 2635</strain>
    </source>
</reference>
<proteinExistence type="predicted"/>
<organism evidence="11 12">
    <name type="scientific">Asaccharospora irregularis DSM 2635</name>
    <dbReference type="NCBI Taxonomy" id="1121321"/>
    <lineage>
        <taxon>Bacteria</taxon>
        <taxon>Bacillati</taxon>
        <taxon>Bacillota</taxon>
        <taxon>Clostridia</taxon>
        <taxon>Peptostreptococcales</taxon>
        <taxon>Peptostreptococcaceae</taxon>
        <taxon>Asaccharospora</taxon>
    </lineage>
</organism>
<dbReference type="RefSeq" id="WP_073127701.1">
    <property type="nucleotide sequence ID" value="NZ_BAABCH010000067.1"/>
</dbReference>
<dbReference type="PANTHER" id="PTHR45453:SF1">
    <property type="entry name" value="PHOSPHATE REGULON SENSOR PROTEIN PHOR"/>
    <property type="match status" value="1"/>
</dbReference>
<dbReference type="CDD" id="cd00082">
    <property type="entry name" value="HisKA"/>
    <property type="match status" value="1"/>
</dbReference>
<dbReference type="SMART" id="SM00304">
    <property type="entry name" value="HAMP"/>
    <property type="match status" value="1"/>
</dbReference>
<accession>A0A1M5T8W5</accession>
<feature type="transmembrane region" description="Helical" evidence="8">
    <location>
        <begin position="167"/>
        <end position="186"/>
    </location>
</feature>
<evidence type="ECO:0000259" key="9">
    <source>
        <dbReference type="PROSITE" id="PS50109"/>
    </source>
</evidence>
<dbReference type="CDD" id="cd06225">
    <property type="entry name" value="HAMP"/>
    <property type="match status" value="1"/>
</dbReference>
<protein>
    <recommendedName>
        <fullName evidence="3">histidine kinase</fullName>
        <ecNumber evidence="3">2.7.13.3</ecNumber>
    </recommendedName>
</protein>
<evidence type="ECO:0000259" key="10">
    <source>
        <dbReference type="PROSITE" id="PS50885"/>
    </source>
</evidence>
<feature type="domain" description="Histidine kinase" evidence="9">
    <location>
        <begin position="249"/>
        <end position="460"/>
    </location>
</feature>
<dbReference type="InterPro" id="IPR004358">
    <property type="entry name" value="Sig_transdc_His_kin-like_C"/>
</dbReference>
<dbReference type="Gene3D" id="6.10.340.10">
    <property type="match status" value="1"/>
</dbReference>
<dbReference type="InterPro" id="IPR036097">
    <property type="entry name" value="HisK_dim/P_sf"/>
</dbReference>
<dbReference type="Pfam" id="PF00672">
    <property type="entry name" value="HAMP"/>
    <property type="match status" value="1"/>
</dbReference>
<comment type="catalytic activity">
    <reaction evidence="1">
        <text>ATP + protein L-histidine = ADP + protein N-phospho-L-histidine.</text>
        <dbReference type="EC" id="2.7.13.3"/>
    </reaction>
</comment>
<dbReference type="Gene3D" id="3.30.565.10">
    <property type="entry name" value="Histidine kinase-like ATPase, C-terminal domain"/>
    <property type="match status" value="1"/>
</dbReference>
<dbReference type="Pfam" id="PF00512">
    <property type="entry name" value="HisKA"/>
    <property type="match status" value="1"/>
</dbReference>
<evidence type="ECO:0000256" key="6">
    <source>
        <dbReference type="ARBA" id="ARBA00022777"/>
    </source>
</evidence>
<keyword evidence="6 11" id="KW-0418">Kinase</keyword>
<keyword evidence="8" id="KW-0472">Membrane</keyword>
<evidence type="ECO:0000256" key="2">
    <source>
        <dbReference type="ARBA" id="ARBA00004370"/>
    </source>
</evidence>
<dbReference type="CDD" id="cd00075">
    <property type="entry name" value="HATPase"/>
    <property type="match status" value="1"/>
</dbReference>
<keyword evidence="7" id="KW-0902">Two-component regulatory system</keyword>
<keyword evidence="12" id="KW-1185">Reference proteome</keyword>
<dbReference type="SMART" id="SM00388">
    <property type="entry name" value="HisKA"/>
    <property type="match status" value="1"/>
</dbReference>
<dbReference type="Proteomes" id="UP000243255">
    <property type="component" value="Unassembled WGS sequence"/>
</dbReference>
<keyword evidence="8" id="KW-0812">Transmembrane</keyword>
<dbReference type="EC" id="2.7.13.3" evidence="3"/>
<evidence type="ECO:0000256" key="5">
    <source>
        <dbReference type="ARBA" id="ARBA00022679"/>
    </source>
</evidence>
<dbReference type="GO" id="GO:0005886">
    <property type="term" value="C:plasma membrane"/>
    <property type="evidence" value="ECO:0007669"/>
    <property type="project" value="TreeGrafter"/>
</dbReference>
<dbReference type="GO" id="GO:0004721">
    <property type="term" value="F:phosphoprotein phosphatase activity"/>
    <property type="evidence" value="ECO:0007669"/>
    <property type="project" value="TreeGrafter"/>
</dbReference>
<dbReference type="PROSITE" id="PS50109">
    <property type="entry name" value="HIS_KIN"/>
    <property type="match status" value="1"/>
</dbReference>
<keyword evidence="8" id="KW-1133">Transmembrane helix</keyword>
<evidence type="ECO:0000256" key="8">
    <source>
        <dbReference type="SAM" id="Phobius"/>
    </source>
</evidence>
<dbReference type="STRING" id="1121321.SAMN04488530_1544"/>
<keyword evidence="4" id="KW-0597">Phosphoprotein</keyword>
<dbReference type="SUPFAM" id="SSF158472">
    <property type="entry name" value="HAMP domain-like"/>
    <property type="match status" value="1"/>
</dbReference>
<gene>
    <name evidence="11" type="ORF">SAMN04488530_1544</name>
</gene>
<dbReference type="GO" id="GO:0016036">
    <property type="term" value="P:cellular response to phosphate starvation"/>
    <property type="evidence" value="ECO:0007669"/>
    <property type="project" value="TreeGrafter"/>
</dbReference>
<name>A0A1M5T8W5_9FIRM</name>
<dbReference type="Pfam" id="PF02518">
    <property type="entry name" value="HATPase_c"/>
    <property type="match status" value="1"/>
</dbReference>
<evidence type="ECO:0000256" key="3">
    <source>
        <dbReference type="ARBA" id="ARBA00012438"/>
    </source>
</evidence>
<dbReference type="SUPFAM" id="SSF55874">
    <property type="entry name" value="ATPase domain of HSP90 chaperone/DNA topoisomerase II/histidine kinase"/>
    <property type="match status" value="1"/>
</dbReference>
<evidence type="ECO:0000256" key="4">
    <source>
        <dbReference type="ARBA" id="ARBA00022553"/>
    </source>
</evidence>
<dbReference type="InterPro" id="IPR003661">
    <property type="entry name" value="HisK_dim/P_dom"/>
</dbReference>
<dbReference type="Gene3D" id="1.10.287.130">
    <property type="match status" value="1"/>
</dbReference>
<evidence type="ECO:0000256" key="7">
    <source>
        <dbReference type="ARBA" id="ARBA00023012"/>
    </source>
</evidence>
<sequence length="460" mass="52294">MKLKLGYKLTLSYALVAIISVLTVALLANSLIQNHFRQYVLLKGESANKSIVNDLERSYKDFGKWDLSSVQDIGSEALDNGYIVGVKNNGKEEIWDAHEYDLYRCGNVIHNMSEHMRMNFPTWKENYTVKNYDITVDDKLVGTVSIGSFPDYYSENDVLYLKTLNKVLIYSSFIALVAAIIVGFLVTNNIVRPISKVEKITKNISKGNYNQRIDEKVDTVELDNLIISINDLAKSLQKQEDIRKNLTKDVSHELKTPLTSLQITLEAFIDGIIEPTKERFSVCYEEILRLNRLVKDLEKLYSYEQDHSDINKTKFNMGEIVQNIITNFESEYKMKNITVSFSNDNLTLNADKDKITQVIINLLSNAIKYTNEGGNIEIRLFEHKTGIKLIVKDNGVGIPDEDKEYIFERFYRVDKSRTRLTGGAGIGLSIVKAIVDSHNGTIDVESKEGKGTIFSVYISN</sequence>
<dbReference type="SUPFAM" id="SSF47384">
    <property type="entry name" value="Homodimeric domain of signal transducing histidine kinase"/>
    <property type="match status" value="1"/>
</dbReference>
<evidence type="ECO:0000256" key="1">
    <source>
        <dbReference type="ARBA" id="ARBA00000085"/>
    </source>
</evidence>
<dbReference type="InterPro" id="IPR003594">
    <property type="entry name" value="HATPase_dom"/>
</dbReference>
<dbReference type="InterPro" id="IPR050351">
    <property type="entry name" value="BphY/WalK/GraS-like"/>
</dbReference>
<feature type="transmembrane region" description="Helical" evidence="8">
    <location>
        <begin position="12"/>
        <end position="32"/>
    </location>
</feature>
<dbReference type="InterPro" id="IPR003660">
    <property type="entry name" value="HAMP_dom"/>
</dbReference>
<feature type="domain" description="HAMP" evidence="10">
    <location>
        <begin position="188"/>
        <end position="241"/>
    </location>
</feature>